<keyword evidence="3" id="KW-1185">Reference proteome</keyword>
<feature type="compositionally biased region" description="Basic and acidic residues" evidence="1">
    <location>
        <begin position="705"/>
        <end position="724"/>
    </location>
</feature>
<feature type="compositionally biased region" description="Basic and acidic residues" evidence="1">
    <location>
        <begin position="774"/>
        <end position="795"/>
    </location>
</feature>
<dbReference type="SMART" id="SM00248">
    <property type="entry name" value="ANK"/>
    <property type="match status" value="3"/>
</dbReference>
<dbReference type="Proteomes" id="UP000287124">
    <property type="component" value="Unassembled WGS sequence"/>
</dbReference>
<gene>
    <name evidence="2" type="ORF">BHE90_006382</name>
</gene>
<dbReference type="Pfam" id="PF00023">
    <property type="entry name" value="Ank"/>
    <property type="match status" value="1"/>
</dbReference>
<evidence type="ECO:0000313" key="3">
    <source>
        <dbReference type="Proteomes" id="UP000287124"/>
    </source>
</evidence>
<accession>A0A430LTU2</accession>
<dbReference type="AlphaFoldDB" id="A0A430LTU2"/>
<dbReference type="InterPro" id="IPR002110">
    <property type="entry name" value="Ankyrin_rpt"/>
</dbReference>
<feature type="region of interest" description="Disordered" evidence="1">
    <location>
        <begin position="705"/>
        <end position="729"/>
    </location>
</feature>
<protein>
    <submittedName>
        <fullName evidence="2">Uncharacterized protein</fullName>
    </submittedName>
</protein>
<evidence type="ECO:0000313" key="2">
    <source>
        <dbReference type="EMBL" id="RTE79145.1"/>
    </source>
</evidence>
<feature type="compositionally biased region" description="Basic and acidic residues" evidence="1">
    <location>
        <begin position="234"/>
        <end position="243"/>
    </location>
</feature>
<comment type="caution">
    <text evidence="2">The sequence shown here is derived from an EMBL/GenBank/DDBJ whole genome shotgun (WGS) entry which is preliminary data.</text>
</comment>
<dbReference type="InterPro" id="IPR036770">
    <property type="entry name" value="Ankyrin_rpt-contain_sf"/>
</dbReference>
<dbReference type="EMBL" id="MIKF01000080">
    <property type="protein sequence ID" value="RTE79145.1"/>
    <property type="molecule type" value="Genomic_DNA"/>
</dbReference>
<name>A0A430LTU2_9HYPO</name>
<feature type="region of interest" description="Disordered" evidence="1">
    <location>
        <begin position="761"/>
        <end position="795"/>
    </location>
</feature>
<reference evidence="2 3" key="1">
    <citation type="submission" date="2017-06" db="EMBL/GenBank/DDBJ databases">
        <title>Comparative genomic analysis of Ambrosia Fusariam Clade fungi.</title>
        <authorList>
            <person name="Stajich J.E."/>
            <person name="Carrillo J."/>
            <person name="Kijimoto T."/>
            <person name="Eskalen A."/>
            <person name="O'Donnell K."/>
            <person name="Kasson M."/>
        </authorList>
    </citation>
    <scope>NUCLEOTIDE SEQUENCE [LARGE SCALE GENOMIC DNA]</scope>
    <source>
        <strain evidence="2 3">UCR1854</strain>
    </source>
</reference>
<dbReference type="Gene3D" id="1.25.40.20">
    <property type="entry name" value="Ankyrin repeat-containing domain"/>
    <property type="match status" value="1"/>
</dbReference>
<feature type="region of interest" description="Disordered" evidence="1">
    <location>
        <begin position="223"/>
        <end position="257"/>
    </location>
</feature>
<sequence length="795" mass="88830">MEAIGVGANILAFVVLGIKSAKLAHDTLSAIKDGPTLVQSVAANFLQLHWILEQLLQCRAAASDPALHGQARHCYEELDKLAKTIERLQVPPREKATGKFWKRLKAAISENDLKRLDAWAAQQASMLSLRLNVLSSNVLYATRDGNERIQQQIHSFGTSMQTQFESQTASFLGAAKNMTSSHADGRSALEAGLSSIQETIEATHSISSEDTRSMFQLLQEIKDRVAPESTGDTESTKAKRDAEQTTGGTAPSPNHRMLESINSLCGLINEKRDAIDVYAEDDDQAESVIEDLQALVKSLRGQKLPVSDQESFEKDLRRFGRSFGSNVLSINSRVGTSRRPVTKVLEQTHSFSEADVGAGKFSFWVQKRKRAVGTDDEDNDSTVNRVLPVGSLVFELVEAGDLQGLKEMLQSGRASLRDHDEYGASLLFYSVYEPEMCKFLLDNGLDVDHVANHSGFLMLDELDESPGAMVQPLQAVYPPDAGMEPEELRRVIECRRLLLRAGADPTFAVDSANFLDLMNTNGEAESIQLAWNPEITAPFANISTYRDKNGLSPFLALCHSYSYTKEHFRHFLRMGANLQDRDDQGRTCLHICFQALGESGAEAGFRGIEAIEYLVQKGADPCAVDYHGRSVSDVAATAQSVVFLRYRYPGDLWAAIIYYFGLRISQSGSVYPRRKRFNMPDNVKRAGLENTWYHFEKLWEGREAKRPRPWNDDKSWPPLRPREGDSDDESEAYVCPCLWCLGYYLAANEALRRVRARRKRFEDDEAQQAQQSEPDMREVANKGDMESHCEETGIS</sequence>
<organism evidence="2 3">
    <name type="scientific">Fusarium euwallaceae</name>
    <dbReference type="NCBI Taxonomy" id="1147111"/>
    <lineage>
        <taxon>Eukaryota</taxon>
        <taxon>Fungi</taxon>
        <taxon>Dikarya</taxon>
        <taxon>Ascomycota</taxon>
        <taxon>Pezizomycotina</taxon>
        <taxon>Sordariomycetes</taxon>
        <taxon>Hypocreomycetidae</taxon>
        <taxon>Hypocreales</taxon>
        <taxon>Nectriaceae</taxon>
        <taxon>Fusarium</taxon>
        <taxon>Fusarium solani species complex</taxon>
    </lineage>
</organism>
<dbReference type="SUPFAM" id="SSF48403">
    <property type="entry name" value="Ankyrin repeat"/>
    <property type="match status" value="1"/>
</dbReference>
<evidence type="ECO:0000256" key="1">
    <source>
        <dbReference type="SAM" id="MobiDB-lite"/>
    </source>
</evidence>
<proteinExistence type="predicted"/>